<keyword evidence="12" id="KW-1185">Reference proteome</keyword>
<keyword evidence="9" id="KW-0812">Transmembrane</keyword>
<feature type="transmembrane region" description="Helical" evidence="9">
    <location>
        <begin position="124"/>
        <end position="142"/>
    </location>
</feature>
<evidence type="ECO:0000256" key="6">
    <source>
        <dbReference type="ARBA" id="ARBA00022777"/>
    </source>
</evidence>
<dbReference type="AlphaFoldDB" id="A0A7G6X8Q2"/>
<keyword evidence="3" id="KW-0597">Phosphoprotein</keyword>
<dbReference type="GO" id="GO:0046983">
    <property type="term" value="F:protein dimerization activity"/>
    <property type="evidence" value="ECO:0007669"/>
    <property type="project" value="InterPro"/>
</dbReference>
<dbReference type="InterPro" id="IPR011712">
    <property type="entry name" value="Sig_transdc_His_kin_sub3_dim/P"/>
</dbReference>
<evidence type="ECO:0000256" key="1">
    <source>
        <dbReference type="ARBA" id="ARBA00000085"/>
    </source>
</evidence>
<dbReference type="Gene3D" id="1.20.5.1930">
    <property type="match status" value="1"/>
</dbReference>
<gene>
    <name evidence="11" type="ORF">F1D05_37860</name>
</gene>
<feature type="transmembrane region" description="Helical" evidence="9">
    <location>
        <begin position="21"/>
        <end position="39"/>
    </location>
</feature>
<organism evidence="11 12">
    <name type="scientific">Kribbella qitaiheensis</name>
    <dbReference type="NCBI Taxonomy" id="1544730"/>
    <lineage>
        <taxon>Bacteria</taxon>
        <taxon>Bacillati</taxon>
        <taxon>Actinomycetota</taxon>
        <taxon>Actinomycetes</taxon>
        <taxon>Propionibacteriales</taxon>
        <taxon>Kribbellaceae</taxon>
        <taxon>Kribbella</taxon>
    </lineage>
</organism>
<dbReference type="GO" id="GO:0016020">
    <property type="term" value="C:membrane"/>
    <property type="evidence" value="ECO:0007669"/>
    <property type="project" value="InterPro"/>
</dbReference>
<keyword evidence="7" id="KW-0067">ATP-binding</keyword>
<dbReference type="GO" id="GO:0000155">
    <property type="term" value="F:phosphorelay sensor kinase activity"/>
    <property type="evidence" value="ECO:0007669"/>
    <property type="project" value="InterPro"/>
</dbReference>
<keyword evidence="6 11" id="KW-0418">Kinase</keyword>
<evidence type="ECO:0000256" key="2">
    <source>
        <dbReference type="ARBA" id="ARBA00012438"/>
    </source>
</evidence>
<proteinExistence type="predicted"/>
<dbReference type="RefSeq" id="WP_185445030.1">
    <property type="nucleotide sequence ID" value="NZ_CP043661.1"/>
</dbReference>
<dbReference type="InterPro" id="IPR050482">
    <property type="entry name" value="Sensor_HK_TwoCompSys"/>
</dbReference>
<comment type="catalytic activity">
    <reaction evidence="1">
        <text>ATP + protein L-histidine = ADP + protein N-phospho-L-histidine.</text>
        <dbReference type="EC" id="2.7.13.3"/>
    </reaction>
</comment>
<dbReference type="CDD" id="cd16917">
    <property type="entry name" value="HATPase_UhpB-NarQ-NarX-like"/>
    <property type="match status" value="1"/>
</dbReference>
<evidence type="ECO:0000313" key="11">
    <source>
        <dbReference type="EMBL" id="QNE22617.1"/>
    </source>
</evidence>
<name>A0A7G6X8Q2_9ACTN</name>
<evidence type="ECO:0000256" key="8">
    <source>
        <dbReference type="ARBA" id="ARBA00023012"/>
    </source>
</evidence>
<dbReference type="Gene3D" id="3.30.565.10">
    <property type="entry name" value="Histidine kinase-like ATPase, C-terminal domain"/>
    <property type="match status" value="1"/>
</dbReference>
<dbReference type="KEGG" id="kqi:F1D05_37860"/>
<feature type="domain" description="Signal transduction histidine kinase subgroup 3 dimerisation and phosphoacceptor" evidence="10">
    <location>
        <begin position="197"/>
        <end position="262"/>
    </location>
</feature>
<reference evidence="11 12" key="2">
    <citation type="journal article" date="2020" name="Microbiol. Resour. Announc.">
        <title>Antarctic desert soil bacteria exhibit high novel natural product potential, evaluated through long-read genome sequencing and comparative genomics.</title>
        <authorList>
            <person name="Benaud N."/>
            <person name="Edwards R.J."/>
            <person name="Amos T.G."/>
            <person name="D'Agostino P.M."/>
            <person name="Gutierrez-Chavez C."/>
            <person name="Montgomery K."/>
            <person name="Nicetic I."/>
            <person name="Ferrari B.C."/>
        </authorList>
    </citation>
    <scope>NUCLEOTIDE SEQUENCE [LARGE SCALE GENOMIC DNA]</scope>
    <source>
        <strain evidence="11 12">SPB151</strain>
    </source>
</reference>
<protein>
    <recommendedName>
        <fullName evidence="2">histidine kinase</fullName>
        <ecNumber evidence="2">2.7.13.3</ecNumber>
    </recommendedName>
</protein>
<sequence length="417" mass="43421">MTTDLRSLDDPAKRDGWPAGWGGWAAGVAVGVVVVLTAADLGQHYRIPVGAALALGVARGVGLALAWVRPVASVPVSLVVAAMVAVVSVPVSSDEAWPWPVTSVFGIAGGLAIVGARGASRRELGGWWVVTQLAGIVAMLMAPDRGSWPGLVTMAVFSAVAVVVGDLLRSRADTRRQLAAQEGITADERAERARWQERARIARELHDVVAHHLSVVVVRADSAPHRLAGLSDDVREEFAGIAVDARSSLTEMRRVLRLLREDATRPSAPGTSTSVVADVQARELGPQPGLGELEDLVAGTRRAGADVRLEAEVPAGLDPAVELNAYRVVQEAVSNAVRHAPKAVVQVAVRVIDGELRLTVVNGPALVGVPIAPGSGQGLIGMRERMALVDGTLHAGPTADGGYLVEAAIPIGEGADR</sequence>
<dbReference type="GO" id="GO:0005524">
    <property type="term" value="F:ATP binding"/>
    <property type="evidence" value="ECO:0007669"/>
    <property type="project" value="UniProtKB-KW"/>
</dbReference>
<keyword evidence="5" id="KW-0547">Nucleotide-binding</keyword>
<dbReference type="EMBL" id="CP043661">
    <property type="protein sequence ID" value="QNE22617.1"/>
    <property type="molecule type" value="Genomic_DNA"/>
</dbReference>
<keyword evidence="9" id="KW-1133">Transmembrane helix</keyword>
<dbReference type="InterPro" id="IPR036890">
    <property type="entry name" value="HATPase_C_sf"/>
</dbReference>
<feature type="transmembrane region" description="Helical" evidence="9">
    <location>
        <begin position="97"/>
        <end position="117"/>
    </location>
</feature>
<feature type="transmembrane region" description="Helical" evidence="9">
    <location>
        <begin position="148"/>
        <end position="168"/>
    </location>
</feature>
<keyword evidence="8" id="KW-0902">Two-component regulatory system</keyword>
<evidence type="ECO:0000256" key="3">
    <source>
        <dbReference type="ARBA" id="ARBA00022553"/>
    </source>
</evidence>
<dbReference type="PANTHER" id="PTHR24421">
    <property type="entry name" value="NITRATE/NITRITE SENSOR PROTEIN NARX-RELATED"/>
    <property type="match status" value="1"/>
</dbReference>
<evidence type="ECO:0000256" key="7">
    <source>
        <dbReference type="ARBA" id="ARBA00022840"/>
    </source>
</evidence>
<dbReference type="SUPFAM" id="SSF55874">
    <property type="entry name" value="ATPase domain of HSP90 chaperone/DNA topoisomerase II/histidine kinase"/>
    <property type="match status" value="1"/>
</dbReference>
<evidence type="ECO:0000256" key="4">
    <source>
        <dbReference type="ARBA" id="ARBA00022679"/>
    </source>
</evidence>
<reference evidence="12" key="1">
    <citation type="submission" date="2019-09" db="EMBL/GenBank/DDBJ databases">
        <title>Antimicrobial potential of Antarctic Bacteria.</title>
        <authorList>
            <person name="Benaud N."/>
            <person name="Edwards R.J."/>
            <person name="Ferrari B.C."/>
        </authorList>
    </citation>
    <scope>NUCLEOTIDE SEQUENCE [LARGE SCALE GENOMIC DNA]</scope>
    <source>
        <strain evidence="12">SPB151</strain>
    </source>
</reference>
<evidence type="ECO:0000313" key="12">
    <source>
        <dbReference type="Proteomes" id="UP000515563"/>
    </source>
</evidence>
<dbReference type="Proteomes" id="UP000515563">
    <property type="component" value="Chromosome"/>
</dbReference>
<keyword evidence="4" id="KW-0808">Transferase</keyword>
<accession>A0A7G6X8Q2</accession>
<dbReference type="Pfam" id="PF07730">
    <property type="entry name" value="HisKA_3"/>
    <property type="match status" value="1"/>
</dbReference>
<evidence type="ECO:0000256" key="5">
    <source>
        <dbReference type="ARBA" id="ARBA00022741"/>
    </source>
</evidence>
<evidence type="ECO:0000256" key="9">
    <source>
        <dbReference type="SAM" id="Phobius"/>
    </source>
</evidence>
<dbReference type="EC" id="2.7.13.3" evidence="2"/>
<feature type="transmembrane region" description="Helical" evidence="9">
    <location>
        <begin position="74"/>
        <end position="91"/>
    </location>
</feature>
<evidence type="ECO:0000259" key="10">
    <source>
        <dbReference type="Pfam" id="PF07730"/>
    </source>
</evidence>
<dbReference type="PANTHER" id="PTHR24421:SF10">
    <property type="entry name" value="NITRATE_NITRITE SENSOR PROTEIN NARQ"/>
    <property type="match status" value="1"/>
</dbReference>
<keyword evidence="9" id="KW-0472">Membrane</keyword>